<accession>A0A453IBR1</accession>
<evidence type="ECO:0000313" key="1">
    <source>
        <dbReference type="EnsemblPlants" id="AET4Gv20511400.1"/>
    </source>
</evidence>
<reference evidence="1" key="5">
    <citation type="journal article" date="2021" name="G3 (Bethesda)">
        <title>Aegilops tauschii genome assembly Aet v5.0 features greater sequence contiguity and improved annotation.</title>
        <authorList>
            <person name="Wang L."/>
            <person name="Zhu T."/>
            <person name="Rodriguez J.C."/>
            <person name="Deal K.R."/>
            <person name="Dubcovsky J."/>
            <person name="McGuire P.E."/>
            <person name="Lux T."/>
            <person name="Spannagl M."/>
            <person name="Mayer K.F.X."/>
            <person name="Baldrich P."/>
            <person name="Meyers B.C."/>
            <person name="Huo N."/>
            <person name="Gu Y.Q."/>
            <person name="Zhou H."/>
            <person name="Devos K.M."/>
            <person name="Bennetzen J.L."/>
            <person name="Unver T."/>
            <person name="Budak H."/>
            <person name="Gulick P.J."/>
            <person name="Galiba G."/>
            <person name="Kalapos B."/>
            <person name="Nelson D.R."/>
            <person name="Li P."/>
            <person name="You F.M."/>
            <person name="Luo M.C."/>
            <person name="Dvorak J."/>
        </authorList>
    </citation>
    <scope>NUCLEOTIDE SEQUENCE [LARGE SCALE GENOMIC DNA]</scope>
    <source>
        <strain evidence="1">cv. AL8/78</strain>
    </source>
</reference>
<reference evidence="1" key="4">
    <citation type="submission" date="2019-03" db="UniProtKB">
        <authorList>
            <consortium name="EnsemblPlants"/>
        </authorList>
    </citation>
    <scope>IDENTIFICATION</scope>
</reference>
<dbReference type="Gramene" id="AET4Gv20511400.1">
    <property type="protein sequence ID" value="AET4Gv20511400.1"/>
    <property type="gene ID" value="AET4Gv20511400"/>
</dbReference>
<reference evidence="2" key="1">
    <citation type="journal article" date="2014" name="Science">
        <title>Ancient hybridizations among the ancestral genomes of bread wheat.</title>
        <authorList>
            <consortium name="International Wheat Genome Sequencing Consortium,"/>
            <person name="Marcussen T."/>
            <person name="Sandve S.R."/>
            <person name="Heier L."/>
            <person name="Spannagl M."/>
            <person name="Pfeifer M."/>
            <person name="Jakobsen K.S."/>
            <person name="Wulff B.B."/>
            <person name="Steuernagel B."/>
            <person name="Mayer K.F."/>
            <person name="Olsen O.A."/>
        </authorList>
    </citation>
    <scope>NUCLEOTIDE SEQUENCE [LARGE SCALE GENOMIC DNA]</scope>
    <source>
        <strain evidence="2">cv. AL8/78</strain>
    </source>
</reference>
<dbReference type="EnsemblPlants" id="AET4Gv20511400.1">
    <property type="protein sequence ID" value="AET4Gv20511400.1"/>
    <property type="gene ID" value="AET4Gv20511400"/>
</dbReference>
<reference evidence="1" key="3">
    <citation type="journal article" date="2017" name="Nature">
        <title>Genome sequence of the progenitor of the wheat D genome Aegilops tauschii.</title>
        <authorList>
            <person name="Luo M.C."/>
            <person name="Gu Y.Q."/>
            <person name="Puiu D."/>
            <person name="Wang H."/>
            <person name="Twardziok S.O."/>
            <person name="Deal K.R."/>
            <person name="Huo N."/>
            <person name="Zhu T."/>
            <person name="Wang L."/>
            <person name="Wang Y."/>
            <person name="McGuire P.E."/>
            <person name="Liu S."/>
            <person name="Long H."/>
            <person name="Ramasamy R.K."/>
            <person name="Rodriguez J.C."/>
            <person name="Van S.L."/>
            <person name="Yuan L."/>
            <person name="Wang Z."/>
            <person name="Xia Z."/>
            <person name="Xiao L."/>
            <person name="Anderson O.D."/>
            <person name="Ouyang S."/>
            <person name="Liang Y."/>
            <person name="Zimin A.V."/>
            <person name="Pertea G."/>
            <person name="Qi P."/>
            <person name="Bennetzen J.L."/>
            <person name="Dai X."/>
            <person name="Dawson M.W."/>
            <person name="Muller H.G."/>
            <person name="Kugler K."/>
            <person name="Rivarola-Duarte L."/>
            <person name="Spannagl M."/>
            <person name="Mayer K.F.X."/>
            <person name="Lu F.H."/>
            <person name="Bevan M.W."/>
            <person name="Leroy P."/>
            <person name="Li P."/>
            <person name="You F.M."/>
            <person name="Sun Q."/>
            <person name="Liu Z."/>
            <person name="Lyons E."/>
            <person name="Wicker T."/>
            <person name="Salzberg S.L."/>
            <person name="Devos K.M."/>
            <person name="Dvorak J."/>
        </authorList>
    </citation>
    <scope>NUCLEOTIDE SEQUENCE [LARGE SCALE GENOMIC DNA]</scope>
    <source>
        <strain evidence="1">cv. AL8/78</strain>
    </source>
</reference>
<evidence type="ECO:0000313" key="2">
    <source>
        <dbReference type="Proteomes" id="UP000015105"/>
    </source>
</evidence>
<protein>
    <submittedName>
        <fullName evidence="1">Uncharacterized protein</fullName>
    </submittedName>
</protein>
<name>A0A453IBR1_AEGTS</name>
<sequence length="42" mass="4679">MIFRVVGFIVPTRSDRSGEYHRVEALFCAGRNIPAARACAQL</sequence>
<dbReference type="AlphaFoldDB" id="A0A453IBR1"/>
<keyword evidence="2" id="KW-1185">Reference proteome</keyword>
<organism evidence="1 2">
    <name type="scientific">Aegilops tauschii subsp. strangulata</name>
    <name type="common">Goatgrass</name>
    <dbReference type="NCBI Taxonomy" id="200361"/>
    <lineage>
        <taxon>Eukaryota</taxon>
        <taxon>Viridiplantae</taxon>
        <taxon>Streptophyta</taxon>
        <taxon>Embryophyta</taxon>
        <taxon>Tracheophyta</taxon>
        <taxon>Spermatophyta</taxon>
        <taxon>Magnoliopsida</taxon>
        <taxon>Liliopsida</taxon>
        <taxon>Poales</taxon>
        <taxon>Poaceae</taxon>
        <taxon>BOP clade</taxon>
        <taxon>Pooideae</taxon>
        <taxon>Triticodae</taxon>
        <taxon>Triticeae</taxon>
        <taxon>Triticinae</taxon>
        <taxon>Aegilops</taxon>
    </lineage>
</organism>
<reference evidence="2" key="2">
    <citation type="journal article" date="2017" name="Nat. Plants">
        <title>The Aegilops tauschii genome reveals multiple impacts of transposons.</title>
        <authorList>
            <person name="Zhao G."/>
            <person name="Zou C."/>
            <person name="Li K."/>
            <person name="Wang K."/>
            <person name="Li T."/>
            <person name="Gao L."/>
            <person name="Zhang X."/>
            <person name="Wang H."/>
            <person name="Yang Z."/>
            <person name="Liu X."/>
            <person name="Jiang W."/>
            <person name="Mao L."/>
            <person name="Kong X."/>
            <person name="Jiao Y."/>
            <person name="Jia J."/>
        </authorList>
    </citation>
    <scope>NUCLEOTIDE SEQUENCE [LARGE SCALE GENOMIC DNA]</scope>
    <source>
        <strain evidence="2">cv. AL8/78</strain>
    </source>
</reference>
<dbReference type="Proteomes" id="UP000015105">
    <property type="component" value="Chromosome 4D"/>
</dbReference>
<proteinExistence type="predicted"/>